<keyword evidence="1" id="KW-0472">Membrane</keyword>
<dbReference type="EMBL" id="LT629758">
    <property type="protein sequence ID" value="SDT74160.1"/>
    <property type="molecule type" value="Genomic_DNA"/>
</dbReference>
<reference evidence="2 3" key="1">
    <citation type="submission" date="2016-10" db="EMBL/GenBank/DDBJ databases">
        <authorList>
            <person name="de Groot N.N."/>
        </authorList>
    </citation>
    <scope>NUCLEOTIDE SEQUENCE [LARGE SCALE GENOMIC DNA]</scope>
    <source>
        <strain evidence="2 3">DSM 43941</strain>
    </source>
</reference>
<dbReference type="Proteomes" id="UP000198688">
    <property type="component" value="Chromosome I"/>
</dbReference>
<protein>
    <submittedName>
        <fullName evidence="2">Uncharacterized protein</fullName>
    </submittedName>
</protein>
<proteinExistence type="predicted"/>
<evidence type="ECO:0000313" key="3">
    <source>
        <dbReference type="Proteomes" id="UP000198688"/>
    </source>
</evidence>
<organism evidence="2 3">
    <name type="scientific">Actinoplanes derwentensis</name>
    <dbReference type="NCBI Taxonomy" id="113562"/>
    <lineage>
        <taxon>Bacteria</taxon>
        <taxon>Bacillati</taxon>
        <taxon>Actinomycetota</taxon>
        <taxon>Actinomycetes</taxon>
        <taxon>Micromonosporales</taxon>
        <taxon>Micromonosporaceae</taxon>
        <taxon>Actinoplanes</taxon>
    </lineage>
</organism>
<evidence type="ECO:0000256" key="1">
    <source>
        <dbReference type="SAM" id="Phobius"/>
    </source>
</evidence>
<feature type="transmembrane region" description="Helical" evidence="1">
    <location>
        <begin position="12"/>
        <end position="31"/>
    </location>
</feature>
<feature type="transmembrane region" description="Helical" evidence="1">
    <location>
        <begin position="37"/>
        <end position="62"/>
    </location>
</feature>
<name>A0A1H2CUD6_9ACTN</name>
<gene>
    <name evidence="2" type="ORF">SAMN04489716_6896</name>
</gene>
<keyword evidence="1" id="KW-1133">Transmembrane helix</keyword>
<sequence>MKTRPQTRWTQALAIKFVVYLIGFFGLIALVPTFREILRFLLFAAGIVVAGGVGVFLGLMLIGGLNAPRR</sequence>
<evidence type="ECO:0000313" key="2">
    <source>
        <dbReference type="EMBL" id="SDT74160.1"/>
    </source>
</evidence>
<accession>A0A1H2CUD6</accession>
<dbReference type="AlphaFoldDB" id="A0A1H2CUD6"/>
<keyword evidence="1" id="KW-0812">Transmembrane</keyword>
<keyword evidence="3" id="KW-1185">Reference proteome</keyword>
<dbReference type="RefSeq" id="WP_092550660.1">
    <property type="nucleotide sequence ID" value="NZ_BOMJ01000003.1"/>
</dbReference>